<dbReference type="PANTHER" id="PTHR11079:SF202">
    <property type="entry name" value="TRNA-SPECIFIC ADENOSINE DEAMINASE"/>
    <property type="match status" value="1"/>
</dbReference>
<dbReference type="InterPro" id="IPR016193">
    <property type="entry name" value="Cytidine_deaminase-like"/>
</dbReference>
<name>A0A8T9N0X3_9NEIS</name>
<feature type="binding site" evidence="8">
    <location>
        <position position="137"/>
    </location>
    <ligand>
        <name>Zn(2+)</name>
        <dbReference type="ChEBI" id="CHEBI:29105"/>
        <note>catalytic</note>
    </ligand>
</feature>
<evidence type="ECO:0000256" key="8">
    <source>
        <dbReference type="HAMAP-Rule" id="MF_00972"/>
    </source>
</evidence>
<keyword evidence="5 8" id="KW-0378">Hydrolase</keyword>
<dbReference type="GO" id="GO:0052717">
    <property type="term" value="F:tRNA-specific adenosine-34 deaminase activity"/>
    <property type="evidence" value="ECO:0007669"/>
    <property type="project" value="UniProtKB-UniRule"/>
</dbReference>
<comment type="subunit">
    <text evidence="2 8">Homodimer.</text>
</comment>
<accession>A0A8T9N0X3</accession>
<dbReference type="InterPro" id="IPR028883">
    <property type="entry name" value="tRNA_aden_deaminase"/>
</dbReference>
<dbReference type="SUPFAM" id="SSF53927">
    <property type="entry name" value="Cytidine deaminase-like"/>
    <property type="match status" value="1"/>
</dbReference>
<dbReference type="HAMAP" id="MF_00972">
    <property type="entry name" value="tRNA_aden_deaminase"/>
    <property type="match status" value="1"/>
</dbReference>
<evidence type="ECO:0000256" key="5">
    <source>
        <dbReference type="ARBA" id="ARBA00022801"/>
    </source>
</evidence>
<dbReference type="PANTHER" id="PTHR11079">
    <property type="entry name" value="CYTOSINE DEAMINASE FAMILY MEMBER"/>
    <property type="match status" value="1"/>
</dbReference>
<reference evidence="10" key="2">
    <citation type="submission" date="2024-09" db="EMBL/GenBank/DDBJ databases">
        <authorList>
            <person name="Veyrier F.J."/>
        </authorList>
    </citation>
    <scope>NUCLEOTIDE SEQUENCE</scope>
    <source>
        <strain evidence="10">17694</strain>
    </source>
</reference>
<feature type="binding site" evidence="8">
    <location>
        <position position="170"/>
    </location>
    <ligand>
        <name>Zn(2+)</name>
        <dbReference type="ChEBI" id="CHEBI:29105"/>
        <note>catalytic</note>
    </ligand>
</feature>
<organism evidence="10 11">
    <name type="scientific">Conchiformibius kuhniae</name>
    <dbReference type="NCBI Taxonomy" id="211502"/>
    <lineage>
        <taxon>Bacteria</taxon>
        <taxon>Pseudomonadati</taxon>
        <taxon>Pseudomonadota</taxon>
        <taxon>Betaproteobacteria</taxon>
        <taxon>Neisseriales</taxon>
        <taxon>Neisseriaceae</taxon>
        <taxon>Conchiformibius</taxon>
    </lineage>
</organism>
<evidence type="ECO:0000256" key="4">
    <source>
        <dbReference type="ARBA" id="ARBA00022723"/>
    </source>
</evidence>
<keyword evidence="3 8" id="KW-0819">tRNA processing</keyword>
<dbReference type="CDD" id="cd01285">
    <property type="entry name" value="nucleoside_deaminase"/>
    <property type="match status" value="1"/>
</dbReference>
<dbReference type="Gene3D" id="3.40.140.10">
    <property type="entry name" value="Cytidine Deaminase, domain 2"/>
    <property type="match status" value="1"/>
</dbReference>
<evidence type="ECO:0000256" key="1">
    <source>
        <dbReference type="ARBA" id="ARBA00010669"/>
    </source>
</evidence>
<evidence type="ECO:0000256" key="2">
    <source>
        <dbReference type="ARBA" id="ARBA00011738"/>
    </source>
</evidence>
<evidence type="ECO:0000256" key="6">
    <source>
        <dbReference type="ARBA" id="ARBA00022833"/>
    </source>
</evidence>
<proteinExistence type="inferred from homology"/>
<feature type="active site" description="Proton donor" evidence="8">
    <location>
        <position position="139"/>
    </location>
</feature>
<comment type="function">
    <text evidence="8">Catalyzes the deamination of adenosine to inosine at the wobble position 34 of tRNA(Arg2).</text>
</comment>
<comment type="cofactor">
    <cofactor evidence="8">
        <name>Zn(2+)</name>
        <dbReference type="ChEBI" id="CHEBI:29105"/>
    </cofactor>
    <text evidence="8">Binds 1 zinc ion per subunit.</text>
</comment>
<keyword evidence="4 8" id="KW-0479">Metal-binding</keyword>
<comment type="catalytic activity">
    <reaction evidence="7 8">
        <text>adenosine(34) in tRNA + H2O + H(+) = inosine(34) in tRNA + NH4(+)</text>
        <dbReference type="Rhea" id="RHEA:43168"/>
        <dbReference type="Rhea" id="RHEA-COMP:10373"/>
        <dbReference type="Rhea" id="RHEA-COMP:10374"/>
        <dbReference type="ChEBI" id="CHEBI:15377"/>
        <dbReference type="ChEBI" id="CHEBI:15378"/>
        <dbReference type="ChEBI" id="CHEBI:28938"/>
        <dbReference type="ChEBI" id="CHEBI:74411"/>
        <dbReference type="ChEBI" id="CHEBI:82852"/>
        <dbReference type="EC" id="3.5.4.33"/>
    </reaction>
</comment>
<dbReference type="InterPro" id="IPR002125">
    <property type="entry name" value="CMP_dCMP_dom"/>
</dbReference>
<gene>
    <name evidence="8 10" type="primary">tadA</name>
    <name evidence="10" type="ORF">LVJ77_04535</name>
</gene>
<dbReference type="PROSITE" id="PS51747">
    <property type="entry name" value="CYT_DCMP_DEAMINASES_2"/>
    <property type="match status" value="1"/>
</dbReference>
<keyword evidence="6 8" id="KW-0862">Zinc</keyword>
<dbReference type="NCBIfam" id="NF008113">
    <property type="entry name" value="PRK10860.1"/>
    <property type="match status" value="1"/>
</dbReference>
<evidence type="ECO:0000256" key="7">
    <source>
        <dbReference type="ARBA" id="ARBA00048045"/>
    </source>
</evidence>
<keyword evidence="11" id="KW-1185">Reference proteome</keyword>
<dbReference type="PROSITE" id="PS00903">
    <property type="entry name" value="CYT_DCMP_DEAMINASES_1"/>
    <property type="match status" value="1"/>
</dbReference>
<evidence type="ECO:0000259" key="9">
    <source>
        <dbReference type="PROSITE" id="PS51747"/>
    </source>
</evidence>
<feature type="domain" description="CMP/dCMP-type deaminase" evidence="9">
    <location>
        <begin position="86"/>
        <end position="198"/>
    </location>
</feature>
<comment type="similarity">
    <text evidence="1">Belongs to the cytidine and deoxycytidylate deaminase family. ADAT2 subfamily.</text>
</comment>
<dbReference type="Pfam" id="PF00383">
    <property type="entry name" value="dCMP_cyt_deam_1"/>
    <property type="match status" value="1"/>
</dbReference>
<protein>
    <recommendedName>
        <fullName evidence="8">tRNA-specific adenosine deaminase</fullName>
        <ecNumber evidence="8">3.5.4.33</ecNumber>
    </recommendedName>
</protein>
<dbReference type="GO" id="GO:0002100">
    <property type="term" value="P:tRNA wobble adenosine to inosine editing"/>
    <property type="evidence" value="ECO:0007669"/>
    <property type="project" value="UniProtKB-UniRule"/>
</dbReference>
<dbReference type="EC" id="3.5.4.33" evidence="8"/>
<dbReference type="AlphaFoldDB" id="A0A8T9N0X3"/>
<dbReference type="KEGG" id="ckh:LVJ77_04535"/>
<dbReference type="RefSeq" id="WP_051255712.1">
    <property type="nucleotide sequence ID" value="NZ_CP091521.1"/>
</dbReference>
<dbReference type="GO" id="GO:0008270">
    <property type="term" value="F:zinc ion binding"/>
    <property type="evidence" value="ECO:0007669"/>
    <property type="project" value="UniProtKB-UniRule"/>
</dbReference>
<evidence type="ECO:0000313" key="11">
    <source>
        <dbReference type="Proteomes" id="UP000831534"/>
    </source>
</evidence>
<dbReference type="InterPro" id="IPR016192">
    <property type="entry name" value="APOBEC/CMP_deaminase_Zn-bd"/>
</dbReference>
<dbReference type="Proteomes" id="UP000831534">
    <property type="component" value="Chromosome"/>
</dbReference>
<dbReference type="EMBL" id="CP091521">
    <property type="protein sequence ID" value="UOP05643.1"/>
    <property type="molecule type" value="Genomic_DNA"/>
</dbReference>
<sequence length="247" mass="26574">MLTTPPLPPKTVSALNALGIHTVEDLRLADPCRVFLLLKQQGGITMRVFWQMAQLAEGTALTPAARASWQARLQQCPPVAVFPPQNEMERWMRVALAEAKRAGAAGEIPVGAVVVCNGQPLAAAGNACIAEHSVCAHAEIRALKKAGHVLQNYRLCDCDVYITLEPCLMCAAALIQARVRRVIYAAAEPKSGAAGSVCDLFAQKKHNPHTAVLGGVLAAQAQELMRGFFRQRRHTPPPEPNPTEPTP</sequence>
<evidence type="ECO:0000256" key="3">
    <source>
        <dbReference type="ARBA" id="ARBA00022694"/>
    </source>
</evidence>
<evidence type="ECO:0000313" key="10">
    <source>
        <dbReference type="EMBL" id="UOP05643.1"/>
    </source>
</evidence>
<reference evidence="10" key="1">
    <citation type="journal article" date="2022" name="Res Sq">
        <title>Evolution of multicellular longitudinally dividing oral cavity symbionts (Neisseriaceae).</title>
        <authorList>
            <person name="Nyongesa S."/>
            <person name="Weber P."/>
            <person name="Bernet E."/>
            <person name="Pullido F."/>
            <person name="Nieckarz M."/>
            <person name="Delaby M."/>
            <person name="Nieves C."/>
            <person name="Viehboeck T."/>
            <person name="Krause N."/>
            <person name="Rivera-Millot A."/>
            <person name="Nakamura A."/>
            <person name="Vischer N."/>
            <person name="VanNieuwenhze M."/>
            <person name="Brun Y."/>
            <person name="Cava F."/>
            <person name="Bulgheresi S."/>
            <person name="Veyrier F."/>
        </authorList>
    </citation>
    <scope>NUCLEOTIDE SEQUENCE</scope>
    <source>
        <strain evidence="10">17694</strain>
    </source>
</reference>
<feature type="binding site" evidence="8">
    <location>
        <position position="167"/>
    </location>
    <ligand>
        <name>Zn(2+)</name>
        <dbReference type="ChEBI" id="CHEBI:29105"/>
        <note>catalytic</note>
    </ligand>
</feature>